<organism evidence="14 15">
    <name type="scientific">Phanerochaete carnosa (strain HHB-10118-sp)</name>
    <name type="common">White-rot fungus</name>
    <name type="synonym">Peniophora carnosa</name>
    <dbReference type="NCBI Taxonomy" id="650164"/>
    <lineage>
        <taxon>Eukaryota</taxon>
        <taxon>Fungi</taxon>
        <taxon>Dikarya</taxon>
        <taxon>Basidiomycota</taxon>
        <taxon>Agaricomycotina</taxon>
        <taxon>Agaricomycetes</taxon>
        <taxon>Polyporales</taxon>
        <taxon>Phanerochaetaceae</taxon>
        <taxon>Phanerochaete</taxon>
    </lineage>
</organism>
<dbReference type="GeneID" id="18908114"/>
<dbReference type="KEGG" id="pco:PHACADRAFT_128560"/>
<evidence type="ECO:0000256" key="1">
    <source>
        <dbReference type="ARBA" id="ARBA00001971"/>
    </source>
</evidence>
<evidence type="ECO:0000256" key="8">
    <source>
        <dbReference type="ARBA" id="ARBA00022989"/>
    </source>
</evidence>
<sequence>MILAMHVSASSICLFVAVAAVLGAFILRRKRRPFPPGPRGLPVLGNLHEFTSDFEWIRFGTSLRRSFGDLLGLRIFNRKVLVLNSLEAAQDLLDKRAHIYSNRPVLTVAGELMGLDRSIPLMPYGSEWRACRKLEHVAMNPTAVKQYRPMLEHFAAMLALDILKDPENFYDLTRLCTSRIVLSVTYGLSARVTDTEYIALAEEVMDVATAAIRPGAYLCDMIPIMKHLPLWVPFRRKAQYARGLFERFALIPYDRVKQAIAAGSAEPSLTYDLLASIPKESMTVEVEERIKWTTGSMFSAGGETTFGTVTVFMIAMALHRDKQLKAQREIDSVTGADRLPNISDRDSLPYVNALVQEVMRWYPIVPLSISRVADADDEYEGYYIPKNTLLCPNIWAIAMEPNLKYPPEAFIPERFLDEECPTVHPSKYIFGFSRRICPGKALAEESVFVLISTLLATLDIQAPPEGLVPDFEPRAVSVPKRFNCVFRSRSPGKVEMLRGVAGL</sequence>
<comment type="subcellular location">
    <subcellularLocation>
        <location evidence="2">Membrane</location>
        <topology evidence="2">Single-pass membrane protein</topology>
    </subcellularLocation>
</comment>
<evidence type="ECO:0000256" key="10">
    <source>
        <dbReference type="ARBA" id="ARBA00023004"/>
    </source>
</evidence>
<keyword evidence="5 13" id="KW-0349">Heme</keyword>
<evidence type="ECO:0000256" key="13">
    <source>
        <dbReference type="PIRSR" id="PIRSR602401-1"/>
    </source>
</evidence>
<keyword evidence="7 13" id="KW-0479">Metal-binding</keyword>
<accession>K5VWF8</accession>
<feature type="binding site" description="axial binding residue" evidence="13">
    <location>
        <position position="437"/>
    </location>
    <ligand>
        <name>heme</name>
        <dbReference type="ChEBI" id="CHEBI:30413"/>
    </ligand>
    <ligandPart>
        <name>Fe</name>
        <dbReference type="ChEBI" id="CHEBI:18248"/>
    </ligandPart>
</feature>
<dbReference type="PRINTS" id="PR00385">
    <property type="entry name" value="P450"/>
</dbReference>
<dbReference type="OrthoDB" id="2789670at2759"/>
<evidence type="ECO:0000313" key="15">
    <source>
        <dbReference type="Proteomes" id="UP000008370"/>
    </source>
</evidence>
<dbReference type="InterPro" id="IPR001128">
    <property type="entry name" value="Cyt_P450"/>
</dbReference>
<gene>
    <name evidence="14" type="ORF">PHACADRAFT_128560</name>
</gene>
<dbReference type="RefSeq" id="XP_007400091.1">
    <property type="nucleotide sequence ID" value="XM_007400029.1"/>
</dbReference>
<dbReference type="GO" id="GO:0004497">
    <property type="term" value="F:monooxygenase activity"/>
    <property type="evidence" value="ECO:0007669"/>
    <property type="project" value="UniProtKB-KW"/>
</dbReference>
<dbReference type="EMBL" id="JH930477">
    <property type="protein sequence ID" value="EKM50924.1"/>
    <property type="molecule type" value="Genomic_DNA"/>
</dbReference>
<reference evidence="14 15" key="1">
    <citation type="journal article" date="2012" name="BMC Genomics">
        <title>Comparative genomics of the white-rot fungi, Phanerochaete carnosa and P. chrysosporium, to elucidate the genetic basis of the distinct wood types they colonize.</title>
        <authorList>
            <person name="Suzuki H."/>
            <person name="MacDonald J."/>
            <person name="Syed K."/>
            <person name="Salamov A."/>
            <person name="Hori C."/>
            <person name="Aerts A."/>
            <person name="Henrissat B."/>
            <person name="Wiebenga A."/>
            <person name="vanKuyk P.A."/>
            <person name="Barry K."/>
            <person name="Lindquist E."/>
            <person name="LaButti K."/>
            <person name="Lapidus A."/>
            <person name="Lucas S."/>
            <person name="Coutinho P."/>
            <person name="Gong Y."/>
            <person name="Samejima M."/>
            <person name="Mahadevan R."/>
            <person name="Abou-Zaid M."/>
            <person name="de Vries R.P."/>
            <person name="Igarashi K."/>
            <person name="Yadav J.S."/>
            <person name="Grigoriev I.V."/>
            <person name="Master E.R."/>
        </authorList>
    </citation>
    <scope>NUCLEOTIDE SEQUENCE [LARGE SCALE GENOMIC DNA]</scope>
    <source>
        <strain evidence="14 15">HHB-10118-sp</strain>
    </source>
</reference>
<dbReference type="InParanoid" id="K5VWF8"/>
<dbReference type="GO" id="GO:0020037">
    <property type="term" value="F:heme binding"/>
    <property type="evidence" value="ECO:0007669"/>
    <property type="project" value="InterPro"/>
</dbReference>
<protein>
    <recommendedName>
        <fullName evidence="16">Cytochrome P450</fullName>
    </recommendedName>
</protein>
<dbReference type="AlphaFoldDB" id="K5VWF8"/>
<proteinExistence type="inferred from homology"/>
<dbReference type="HOGENOM" id="CLU_001570_2_3_1"/>
<keyword evidence="8" id="KW-1133">Transmembrane helix</keyword>
<dbReference type="GO" id="GO:0016020">
    <property type="term" value="C:membrane"/>
    <property type="evidence" value="ECO:0007669"/>
    <property type="project" value="UniProtKB-SubCell"/>
</dbReference>
<evidence type="ECO:0000256" key="12">
    <source>
        <dbReference type="ARBA" id="ARBA00023136"/>
    </source>
</evidence>
<evidence type="ECO:0000256" key="7">
    <source>
        <dbReference type="ARBA" id="ARBA00022723"/>
    </source>
</evidence>
<keyword evidence="9" id="KW-0560">Oxidoreductase</keyword>
<keyword evidence="6" id="KW-0812">Transmembrane</keyword>
<keyword evidence="15" id="KW-1185">Reference proteome</keyword>
<evidence type="ECO:0000256" key="4">
    <source>
        <dbReference type="ARBA" id="ARBA00010617"/>
    </source>
</evidence>
<evidence type="ECO:0000256" key="6">
    <source>
        <dbReference type="ARBA" id="ARBA00022692"/>
    </source>
</evidence>
<dbReference type="Gene3D" id="1.10.630.10">
    <property type="entry name" value="Cytochrome P450"/>
    <property type="match status" value="1"/>
</dbReference>
<evidence type="ECO:0000313" key="14">
    <source>
        <dbReference type="EMBL" id="EKM50924.1"/>
    </source>
</evidence>
<evidence type="ECO:0000256" key="9">
    <source>
        <dbReference type="ARBA" id="ARBA00023002"/>
    </source>
</evidence>
<evidence type="ECO:0008006" key="16">
    <source>
        <dbReference type="Google" id="ProtNLM"/>
    </source>
</evidence>
<comment type="cofactor">
    <cofactor evidence="1 13">
        <name>heme</name>
        <dbReference type="ChEBI" id="CHEBI:30413"/>
    </cofactor>
</comment>
<dbReference type="InterPro" id="IPR036396">
    <property type="entry name" value="Cyt_P450_sf"/>
</dbReference>
<evidence type="ECO:0000256" key="11">
    <source>
        <dbReference type="ARBA" id="ARBA00023033"/>
    </source>
</evidence>
<keyword evidence="12" id="KW-0472">Membrane</keyword>
<comment type="similarity">
    <text evidence="4">Belongs to the cytochrome P450 family.</text>
</comment>
<dbReference type="PRINTS" id="PR00463">
    <property type="entry name" value="EP450I"/>
</dbReference>
<dbReference type="GO" id="GO:0016705">
    <property type="term" value="F:oxidoreductase activity, acting on paired donors, with incorporation or reduction of molecular oxygen"/>
    <property type="evidence" value="ECO:0007669"/>
    <property type="project" value="InterPro"/>
</dbReference>
<dbReference type="PANTHER" id="PTHR46300:SF7">
    <property type="entry name" value="P450, PUTATIVE (EUROFUNG)-RELATED"/>
    <property type="match status" value="1"/>
</dbReference>
<dbReference type="GO" id="GO:0005506">
    <property type="term" value="F:iron ion binding"/>
    <property type="evidence" value="ECO:0007669"/>
    <property type="project" value="InterPro"/>
</dbReference>
<evidence type="ECO:0000256" key="5">
    <source>
        <dbReference type="ARBA" id="ARBA00022617"/>
    </source>
</evidence>
<keyword evidence="11" id="KW-0503">Monooxygenase</keyword>
<comment type="pathway">
    <text evidence="3">Secondary metabolite biosynthesis.</text>
</comment>
<evidence type="ECO:0000256" key="3">
    <source>
        <dbReference type="ARBA" id="ARBA00005179"/>
    </source>
</evidence>
<dbReference type="Pfam" id="PF00067">
    <property type="entry name" value="p450"/>
    <property type="match status" value="1"/>
</dbReference>
<keyword evidence="10 13" id="KW-0408">Iron</keyword>
<dbReference type="Proteomes" id="UP000008370">
    <property type="component" value="Unassembled WGS sequence"/>
</dbReference>
<name>K5VWF8_PHACS</name>
<dbReference type="CDD" id="cd11065">
    <property type="entry name" value="CYP64-like"/>
    <property type="match status" value="1"/>
</dbReference>
<dbReference type="InterPro" id="IPR002401">
    <property type="entry name" value="Cyt_P450_E_grp-I"/>
</dbReference>
<dbReference type="PANTHER" id="PTHR46300">
    <property type="entry name" value="P450, PUTATIVE (EUROFUNG)-RELATED-RELATED"/>
    <property type="match status" value="1"/>
</dbReference>
<dbReference type="InterPro" id="IPR050364">
    <property type="entry name" value="Cytochrome_P450_fung"/>
</dbReference>
<evidence type="ECO:0000256" key="2">
    <source>
        <dbReference type="ARBA" id="ARBA00004167"/>
    </source>
</evidence>
<dbReference type="SUPFAM" id="SSF48264">
    <property type="entry name" value="Cytochrome P450"/>
    <property type="match status" value="1"/>
</dbReference>